<dbReference type="InterPro" id="IPR035906">
    <property type="entry name" value="MetI-like_sf"/>
</dbReference>
<feature type="region of interest" description="Disordered" evidence="8">
    <location>
        <begin position="1"/>
        <end position="37"/>
    </location>
</feature>
<keyword evidence="4 7" id="KW-0812">Transmembrane</keyword>
<evidence type="ECO:0000256" key="3">
    <source>
        <dbReference type="ARBA" id="ARBA00022475"/>
    </source>
</evidence>
<dbReference type="InterPro" id="IPR000515">
    <property type="entry name" value="MetI-like"/>
</dbReference>
<comment type="similarity">
    <text evidence="7">Belongs to the binding-protein-dependent transport system permease family.</text>
</comment>
<evidence type="ECO:0000256" key="7">
    <source>
        <dbReference type="RuleBase" id="RU363032"/>
    </source>
</evidence>
<gene>
    <name evidence="10" type="ORF">AB0A88_18605</name>
</gene>
<feature type="transmembrane region" description="Helical" evidence="7">
    <location>
        <begin position="145"/>
        <end position="162"/>
    </location>
</feature>
<feature type="transmembrane region" description="Helical" evidence="7">
    <location>
        <begin position="307"/>
        <end position="327"/>
    </location>
</feature>
<accession>A0ABV3CBI0</accession>
<keyword evidence="2 7" id="KW-0813">Transport</keyword>
<dbReference type="SUPFAM" id="SSF161098">
    <property type="entry name" value="MetI-like"/>
    <property type="match status" value="1"/>
</dbReference>
<evidence type="ECO:0000256" key="4">
    <source>
        <dbReference type="ARBA" id="ARBA00022692"/>
    </source>
</evidence>
<dbReference type="Pfam" id="PF00528">
    <property type="entry name" value="BPD_transp_1"/>
    <property type="match status" value="1"/>
</dbReference>
<organism evidence="10 11">
    <name type="scientific">Streptomyces narbonensis</name>
    <dbReference type="NCBI Taxonomy" id="67333"/>
    <lineage>
        <taxon>Bacteria</taxon>
        <taxon>Bacillati</taxon>
        <taxon>Actinomycetota</taxon>
        <taxon>Actinomycetes</taxon>
        <taxon>Kitasatosporales</taxon>
        <taxon>Streptomycetaceae</taxon>
        <taxon>Streptomyces</taxon>
    </lineage>
</organism>
<feature type="transmembrane region" description="Helical" evidence="7">
    <location>
        <begin position="47"/>
        <end position="69"/>
    </location>
</feature>
<evidence type="ECO:0000256" key="8">
    <source>
        <dbReference type="SAM" id="MobiDB-lite"/>
    </source>
</evidence>
<dbReference type="Gene3D" id="1.10.3720.10">
    <property type="entry name" value="MetI-like"/>
    <property type="match status" value="1"/>
</dbReference>
<comment type="subcellular location">
    <subcellularLocation>
        <location evidence="1 7">Cell membrane</location>
        <topology evidence="1 7">Multi-pass membrane protein</topology>
    </subcellularLocation>
</comment>
<feature type="transmembrane region" description="Helical" evidence="7">
    <location>
        <begin position="108"/>
        <end position="133"/>
    </location>
</feature>
<protein>
    <submittedName>
        <fullName evidence="10">Sugar ABC transporter permease</fullName>
    </submittedName>
</protein>
<dbReference type="RefSeq" id="WP_358473321.1">
    <property type="nucleotide sequence ID" value="NZ_JBEZAE010000011.1"/>
</dbReference>
<dbReference type="CDD" id="cd06261">
    <property type="entry name" value="TM_PBP2"/>
    <property type="match status" value="1"/>
</dbReference>
<dbReference type="PANTHER" id="PTHR30193:SF41">
    <property type="entry name" value="DIACETYLCHITOBIOSE UPTAKE SYSTEM PERMEASE PROTEIN NGCF"/>
    <property type="match status" value="1"/>
</dbReference>
<keyword evidence="6 7" id="KW-0472">Membrane</keyword>
<dbReference type="PANTHER" id="PTHR30193">
    <property type="entry name" value="ABC TRANSPORTER PERMEASE PROTEIN"/>
    <property type="match status" value="1"/>
</dbReference>
<keyword evidence="3" id="KW-1003">Cell membrane</keyword>
<dbReference type="PROSITE" id="PS50928">
    <property type="entry name" value="ABC_TM1"/>
    <property type="match status" value="1"/>
</dbReference>
<keyword evidence="5 7" id="KW-1133">Transmembrane helix</keyword>
<proteinExistence type="inferred from homology"/>
<evidence type="ECO:0000256" key="6">
    <source>
        <dbReference type="ARBA" id="ARBA00023136"/>
    </source>
</evidence>
<evidence type="ECO:0000313" key="11">
    <source>
        <dbReference type="Proteomes" id="UP001551329"/>
    </source>
</evidence>
<reference evidence="10 11" key="1">
    <citation type="submission" date="2024-06" db="EMBL/GenBank/DDBJ databases">
        <title>The Natural Products Discovery Center: Release of the First 8490 Sequenced Strains for Exploring Actinobacteria Biosynthetic Diversity.</title>
        <authorList>
            <person name="Kalkreuter E."/>
            <person name="Kautsar S.A."/>
            <person name="Yang D."/>
            <person name="Bader C.D."/>
            <person name="Teijaro C.N."/>
            <person name="Fluegel L."/>
            <person name="Davis C.M."/>
            <person name="Simpson J.R."/>
            <person name="Lauterbach L."/>
            <person name="Steele A.D."/>
            <person name="Gui C."/>
            <person name="Meng S."/>
            <person name="Li G."/>
            <person name="Viehrig K."/>
            <person name="Ye F."/>
            <person name="Su P."/>
            <person name="Kiefer A.F."/>
            <person name="Nichols A."/>
            <person name="Cepeda A.J."/>
            <person name="Yan W."/>
            <person name="Fan B."/>
            <person name="Jiang Y."/>
            <person name="Adhikari A."/>
            <person name="Zheng C.-J."/>
            <person name="Schuster L."/>
            <person name="Cowan T.M."/>
            <person name="Smanski M.J."/>
            <person name="Chevrette M.G."/>
            <person name="De Carvalho L.P.S."/>
            <person name="Shen B."/>
        </authorList>
    </citation>
    <scope>NUCLEOTIDE SEQUENCE [LARGE SCALE GENOMIC DNA]</scope>
    <source>
        <strain evidence="10 11">NPDC045974</strain>
    </source>
</reference>
<evidence type="ECO:0000256" key="5">
    <source>
        <dbReference type="ARBA" id="ARBA00022989"/>
    </source>
</evidence>
<evidence type="ECO:0000259" key="9">
    <source>
        <dbReference type="PROSITE" id="PS50928"/>
    </source>
</evidence>
<feature type="domain" description="ABC transmembrane type-1" evidence="9">
    <location>
        <begin position="108"/>
        <end position="328"/>
    </location>
</feature>
<name>A0ABV3CBI0_9ACTN</name>
<evidence type="ECO:0000313" key="10">
    <source>
        <dbReference type="EMBL" id="MEU7072136.1"/>
    </source>
</evidence>
<dbReference type="Proteomes" id="UP001551329">
    <property type="component" value="Unassembled WGS sequence"/>
</dbReference>
<dbReference type="EMBL" id="JBEZAE010000011">
    <property type="protein sequence ID" value="MEU7072136.1"/>
    <property type="molecule type" value="Genomic_DNA"/>
</dbReference>
<feature type="transmembrane region" description="Helical" evidence="7">
    <location>
        <begin position="197"/>
        <end position="220"/>
    </location>
</feature>
<comment type="caution">
    <text evidence="10">The sequence shown here is derived from an EMBL/GenBank/DDBJ whole genome shotgun (WGS) entry which is preliminary data.</text>
</comment>
<evidence type="ECO:0000256" key="2">
    <source>
        <dbReference type="ARBA" id="ARBA00022448"/>
    </source>
</evidence>
<feature type="transmembrane region" description="Helical" evidence="7">
    <location>
        <begin position="251"/>
        <end position="271"/>
    </location>
</feature>
<evidence type="ECO:0000256" key="1">
    <source>
        <dbReference type="ARBA" id="ARBA00004651"/>
    </source>
</evidence>
<dbReference type="InterPro" id="IPR051393">
    <property type="entry name" value="ABC_transporter_permease"/>
</dbReference>
<sequence length="339" mass="36566">MSRATDLTLEPERSGRLADSPRGARRADRPRAGRPVAARPRVGRSGWIAFVVLTAPMLIGLGVFKYVAIGWSFLLSLSDARGTIALGDWVGLENYQRLLSDQAFRDSLLQILVFTAFIVPVTFAASLGLALLVDRVRRGRALLRTTFLIPAAVSYVAASLLWKMSLFNGLPAGIANTIGGWFGAEPVAWLQSTSPPLYWVVLVTLRLWLQVGFYMVLFLAGLQAIPKEVLEAAALDGATGRRLLTRITLPMLRNTSVAVLMLLFIAAFQAFDEFYNLFNSGLSGTGAAPVQTPLVHLYNTAMGSQNYGLGSAGAFVLTAVIVGVTLIQGRFTGFGRSGE</sequence>
<keyword evidence="11" id="KW-1185">Reference proteome</keyword>